<dbReference type="SMART" id="SM00256">
    <property type="entry name" value="FBOX"/>
    <property type="match status" value="1"/>
</dbReference>
<evidence type="ECO:0000313" key="3">
    <source>
        <dbReference type="Proteomes" id="UP000834106"/>
    </source>
</evidence>
<dbReference type="Pfam" id="PF08268">
    <property type="entry name" value="FBA_3"/>
    <property type="match status" value="1"/>
</dbReference>
<feature type="domain" description="F-box" evidence="1">
    <location>
        <begin position="43"/>
        <end position="83"/>
    </location>
</feature>
<dbReference type="Pfam" id="PF00646">
    <property type="entry name" value="F-box"/>
    <property type="match status" value="1"/>
</dbReference>
<dbReference type="InterPro" id="IPR001810">
    <property type="entry name" value="F-box_dom"/>
</dbReference>
<evidence type="ECO:0000259" key="1">
    <source>
        <dbReference type="SMART" id="SM00256"/>
    </source>
</evidence>
<dbReference type="Gene3D" id="1.20.1280.50">
    <property type="match status" value="1"/>
</dbReference>
<accession>A0AAD1Z9F7</accession>
<organism evidence="2 3">
    <name type="scientific">Fraxinus pennsylvanica</name>
    <dbReference type="NCBI Taxonomy" id="56036"/>
    <lineage>
        <taxon>Eukaryota</taxon>
        <taxon>Viridiplantae</taxon>
        <taxon>Streptophyta</taxon>
        <taxon>Embryophyta</taxon>
        <taxon>Tracheophyta</taxon>
        <taxon>Spermatophyta</taxon>
        <taxon>Magnoliopsida</taxon>
        <taxon>eudicotyledons</taxon>
        <taxon>Gunneridae</taxon>
        <taxon>Pentapetalae</taxon>
        <taxon>asterids</taxon>
        <taxon>lamiids</taxon>
        <taxon>Lamiales</taxon>
        <taxon>Oleaceae</taxon>
        <taxon>Oleeae</taxon>
        <taxon>Fraxinus</taxon>
    </lineage>
</organism>
<dbReference type="CDD" id="cd22157">
    <property type="entry name" value="F-box_AtFBW1-like"/>
    <property type="match status" value="1"/>
</dbReference>
<sequence length="423" mass="47975">MDQFTDGKELLSTSSLEAVASSKCKKKGLRCGDNDGGNSEPRIPHDTVIEVLKRLPVKSLMRFKCVSKLWHSTISDSGFADGLLITFTDVDASSQPWQPVQRFIRVSSDKTLHHQASILLTDYDVTQAINGLVCLYDNTNNRIFLCNIYTRENLELPSLRFDTRRAKYYFGYDPIKDLYKLLKVCSDKVGDIFTLGIDTPMFRGGYPCEILTLGIDSSWRIVPPATLDLKTQSICIDGVLYWGRDGHPNYAVVAFDLMKEKFRVEPIPDYMAETIKWNRFNVMGLGGRLTLAQVEACLFDDGKLILWEFDDDQVGWTKHIVELPTELSEEGCRFPVGSLPTGELLLADYRLNSPMTVYSYDRAEGKFEKFLMAEFPSSLPLVCREAKLRITYHKGNFARLDHLIRGCNSLSSSVPLSDRHFIQ</sequence>
<dbReference type="PANTHER" id="PTHR31111:SF138">
    <property type="entry name" value="F-BOX ASSOCIATED DOMAIN-CONTAINING PROTEIN"/>
    <property type="match status" value="1"/>
</dbReference>
<keyword evidence="3" id="KW-1185">Reference proteome</keyword>
<protein>
    <recommendedName>
        <fullName evidence="1">F-box domain-containing protein</fullName>
    </recommendedName>
</protein>
<dbReference type="InterPro" id="IPR013187">
    <property type="entry name" value="F-box-assoc_dom_typ3"/>
</dbReference>
<dbReference type="NCBIfam" id="TIGR01640">
    <property type="entry name" value="F_box_assoc_1"/>
    <property type="match status" value="1"/>
</dbReference>
<dbReference type="PANTHER" id="PTHR31111">
    <property type="entry name" value="BNAA05G37150D PROTEIN-RELATED"/>
    <property type="match status" value="1"/>
</dbReference>
<dbReference type="Proteomes" id="UP000834106">
    <property type="component" value="Chromosome 7"/>
</dbReference>
<evidence type="ECO:0000313" key="2">
    <source>
        <dbReference type="EMBL" id="CAI9765365.1"/>
    </source>
</evidence>
<dbReference type="InterPro" id="IPR036047">
    <property type="entry name" value="F-box-like_dom_sf"/>
</dbReference>
<proteinExistence type="predicted"/>
<gene>
    <name evidence="2" type="ORF">FPE_LOCUS12795</name>
</gene>
<dbReference type="SUPFAM" id="SSF81383">
    <property type="entry name" value="F-box domain"/>
    <property type="match status" value="1"/>
</dbReference>
<name>A0AAD1Z9F7_9LAMI</name>
<dbReference type="EMBL" id="OU503042">
    <property type="protein sequence ID" value="CAI9765365.1"/>
    <property type="molecule type" value="Genomic_DNA"/>
</dbReference>
<dbReference type="InterPro" id="IPR017451">
    <property type="entry name" value="F-box-assoc_interact_dom"/>
</dbReference>
<reference evidence="2" key="1">
    <citation type="submission" date="2023-05" db="EMBL/GenBank/DDBJ databases">
        <authorList>
            <person name="Huff M."/>
        </authorList>
    </citation>
    <scope>NUCLEOTIDE SEQUENCE</scope>
</reference>
<dbReference type="AlphaFoldDB" id="A0AAD1Z9F7"/>